<dbReference type="STRING" id="29364.SAMN04487772_106134"/>
<proteinExistence type="predicted"/>
<dbReference type="RefSeq" id="WP_092477319.1">
    <property type="nucleotide sequence ID" value="NZ_FOHN01000006.1"/>
</dbReference>
<evidence type="ECO:0008006" key="4">
    <source>
        <dbReference type="Google" id="ProtNLM"/>
    </source>
</evidence>
<evidence type="ECO:0000313" key="2">
    <source>
        <dbReference type="EMBL" id="SET00689.1"/>
    </source>
</evidence>
<reference evidence="2 3" key="1">
    <citation type="submission" date="2016-10" db="EMBL/GenBank/DDBJ databases">
        <authorList>
            <person name="de Groot N.N."/>
        </authorList>
    </citation>
    <scope>NUCLEOTIDE SEQUENCE [LARGE SCALE GENOMIC DNA]</scope>
    <source>
        <strain evidence="2 3">DSM 1801</strain>
    </source>
</reference>
<dbReference type="Pfam" id="PF11167">
    <property type="entry name" value="DUF2953"/>
    <property type="match status" value="1"/>
</dbReference>
<dbReference type="InterPro" id="IPR021338">
    <property type="entry name" value="DUF2953"/>
</dbReference>
<dbReference type="AlphaFoldDB" id="A0A1I0B2H3"/>
<feature type="compositionally biased region" description="Basic residues" evidence="1">
    <location>
        <begin position="79"/>
        <end position="94"/>
    </location>
</feature>
<sequence length="302" mass="35310">MLLGFLLVLIVLVLIVPLRYRFHLQVNGKTNVDLCVSWLFHLVHITIQYKEKKTKYCLRIFGLPVRKNKEENENQKVSQARKKKKQKKRNKSKTKTNMLMQRDSKQQSQKRNVKSGAKEEKHIAKEESAAKAEKSVAKEEELNFFRKVKDWLKKAEKMLLQIPETWTKIKNKISGIMKKKDKILEFLKDEGNRNSVKKLKKRSFEVLRYIGPRKLNGYVRFGTGDPSSTGKILGIISILRAYVKMNVSVYPDFEEKRIEADITAQGRMRVIRFIRVGGSLYFDKEVKKFFADGKQLKEELNG</sequence>
<accession>A0A1I0B2H3</accession>
<dbReference type="EMBL" id="FOHN01000006">
    <property type="protein sequence ID" value="SET00689.1"/>
    <property type="molecule type" value="Genomic_DNA"/>
</dbReference>
<feature type="compositionally biased region" description="Basic and acidic residues" evidence="1">
    <location>
        <begin position="116"/>
        <end position="132"/>
    </location>
</feature>
<protein>
    <recommendedName>
        <fullName evidence="4">DUF2953 domain-containing protein</fullName>
    </recommendedName>
</protein>
<dbReference type="Proteomes" id="UP000199800">
    <property type="component" value="Unassembled WGS sequence"/>
</dbReference>
<keyword evidence="3" id="KW-1185">Reference proteome</keyword>
<gene>
    <name evidence="2" type="ORF">SAMN04487772_106134</name>
</gene>
<name>A0A1I0B2H3_9FIRM</name>
<dbReference type="OrthoDB" id="2087351at2"/>
<evidence type="ECO:0000313" key="3">
    <source>
        <dbReference type="Proteomes" id="UP000199800"/>
    </source>
</evidence>
<evidence type="ECO:0000256" key="1">
    <source>
        <dbReference type="SAM" id="MobiDB-lite"/>
    </source>
</evidence>
<feature type="region of interest" description="Disordered" evidence="1">
    <location>
        <begin position="71"/>
        <end position="132"/>
    </location>
</feature>
<organism evidence="2 3">
    <name type="scientific">[Clostridium] polysaccharolyticum</name>
    <dbReference type="NCBI Taxonomy" id="29364"/>
    <lineage>
        <taxon>Bacteria</taxon>
        <taxon>Bacillati</taxon>
        <taxon>Bacillota</taxon>
        <taxon>Clostridia</taxon>
        <taxon>Lachnospirales</taxon>
        <taxon>Lachnospiraceae</taxon>
    </lineage>
</organism>